<dbReference type="KEGG" id="pvm:113804463"/>
<dbReference type="PROSITE" id="PS00421">
    <property type="entry name" value="TM4_1"/>
    <property type="match status" value="1"/>
</dbReference>
<dbReference type="OrthoDB" id="6134317at2759"/>
<feature type="transmembrane region" description="Helical" evidence="6">
    <location>
        <begin position="218"/>
        <end position="243"/>
    </location>
</feature>
<dbReference type="InterPro" id="IPR018503">
    <property type="entry name" value="Tetraspanin_CS"/>
</dbReference>
<dbReference type="PANTHER" id="PTHR19282:SF527">
    <property type="entry name" value="TETRASPANIN"/>
    <property type="match status" value="1"/>
</dbReference>
<keyword evidence="3 6" id="KW-0812">Transmembrane</keyword>
<dbReference type="InterPro" id="IPR000301">
    <property type="entry name" value="Tetraspanin_animals"/>
</dbReference>
<keyword evidence="5 6" id="KW-0472">Membrane</keyword>
<evidence type="ECO:0000256" key="6">
    <source>
        <dbReference type="RuleBase" id="RU361218"/>
    </source>
</evidence>
<evidence type="ECO:0000256" key="1">
    <source>
        <dbReference type="ARBA" id="ARBA00004141"/>
    </source>
</evidence>
<protein>
    <recommendedName>
        <fullName evidence="6">Tetraspanin</fullName>
    </recommendedName>
</protein>
<evidence type="ECO:0000256" key="3">
    <source>
        <dbReference type="ARBA" id="ARBA00022692"/>
    </source>
</evidence>
<dbReference type="GeneID" id="113804463"/>
<dbReference type="PIRSF" id="PIRSF002419">
    <property type="entry name" value="Tetraspanin"/>
    <property type="match status" value="1"/>
</dbReference>
<dbReference type="RefSeq" id="XP_069981359.1">
    <property type="nucleotide sequence ID" value="XM_070125258.1"/>
</dbReference>
<evidence type="ECO:0000256" key="4">
    <source>
        <dbReference type="ARBA" id="ARBA00022989"/>
    </source>
</evidence>
<name>A0A6H0QTJ3_PENVA</name>
<comment type="subcellular location">
    <subcellularLocation>
        <location evidence="1 6">Membrane</location>
        <topology evidence="1 6">Multi-pass membrane protein</topology>
    </subcellularLocation>
</comment>
<dbReference type="InterPro" id="IPR008952">
    <property type="entry name" value="Tetraspanin_EC2_sf"/>
</dbReference>
<dbReference type="PRINTS" id="PR00259">
    <property type="entry name" value="TMFOUR"/>
</dbReference>
<evidence type="ECO:0000313" key="7">
    <source>
        <dbReference type="EMBL" id="QIV64775.1"/>
    </source>
</evidence>
<organism evidence="7">
    <name type="scientific">Penaeus vannamei</name>
    <name type="common">Whiteleg shrimp</name>
    <name type="synonym">Litopenaeus vannamei</name>
    <dbReference type="NCBI Taxonomy" id="6689"/>
    <lineage>
        <taxon>Eukaryota</taxon>
        <taxon>Metazoa</taxon>
        <taxon>Ecdysozoa</taxon>
        <taxon>Arthropoda</taxon>
        <taxon>Crustacea</taxon>
        <taxon>Multicrustacea</taxon>
        <taxon>Malacostraca</taxon>
        <taxon>Eumalacostraca</taxon>
        <taxon>Eucarida</taxon>
        <taxon>Decapoda</taxon>
        <taxon>Dendrobranchiata</taxon>
        <taxon>Penaeoidea</taxon>
        <taxon>Penaeidae</taxon>
        <taxon>Penaeus</taxon>
    </lineage>
</organism>
<reference evidence="7" key="1">
    <citation type="journal article" date="2020" name="Dev. Comp. Immunol.">
        <title>Isolation and transcriptome analysis of three subpopulations of shrimp hemocytes reveals the underlying mechanism of their immune functions.</title>
        <authorList>
            <person name="Sun M."/>
            <person name="Li S."/>
            <person name="Zhang X."/>
            <person name="Xiang J."/>
            <person name="Li F."/>
        </authorList>
    </citation>
    <scope>NUCLEOTIDE SEQUENCE</scope>
</reference>
<dbReference type="GO" id="GO:0005886">
    <property type="term" value="C:plasma membrane"/>
    <property type="evidence" value="ECO:0007669"/>
    <property type="project" value="TreeGrafter"/>
</dbReference>
<feature type="transmembrane region" description="Helical" evidence="6">
    <location>
        <begin position="58"/>
        <end position="81"/>
    </location>
</feature>
<accession>A0A6H0QTJ3</accession>
<evidence type="ECO:0000256" key="2">
    <source>
        <dbReference type="ARBA" id="ARBA00006840"/>
    </source>
</evidence>
<dbReference type="SUPFAM" id="SSF48652">
    <property type="entry name" value="Tetraspanin"/>
    <property type="match status" value="1"/>
</dbReference>
<evidence type="ECO:0000256" key="5">
    <source>
        <dbReference type="ARBA" id="ARBA00023136"/>
    </source>
</evidence>
<proteinExistence type="evidence at transcript level"/>
<feature type="transmembrane region" description="Helical" evidence="6">
    <location>
        <begin position="88"/>
        <end position="112"/>
    </location>
</feature>
<keyword evidence="4 6" id="KW-1133">Transmembrane helix</keyword>
<dbReference type="Pfam" id="PF00335">
    <property type="entry name" value="Tetraspanin"/>
    <property type="match status" value="1"/>
</dbReference>
<dbReference type="EMBL" id="MT188729">
    <property type="protein sequence ID" value="QIV64775.1"/>
    <property type="molecule type" value="mRNA"/>
</dbReference>
<dbReference type="InterPro" id="IPR018499">
    <property type="entry name" value="Tetraspanin/Peripherin"/>
</dbReference>
<comment type="similarity">
    <text evidence="2 6">Belongs to the tetraspanin (TM4SF) family.</text>
</comment>
<sequence>MGRSAEMGSCGKCVRFFMFAMNFVIWLASIAILVLGIWTVVDRPYLEQLLGNDLYITAAYILIATGCVIFFVSFLGCFGALKEIKCMLLSYFIIVLLLFIIVLIGGILGYVFKDKASVSVKNAMTSAMKDYKPDTDIPITKAWDETQQAMKCCGITEQSEWLKYNRNFKNSGNKVPKSCCKNDPNTGKVIECQNSPTEDNSYTEGCYKKARDFVQGQAVIIGGVGIAVAFIMLIGLILSIILFKLIN</sequence>
<dbReference type="PANTHER" id="PTHR19282">
    <property type="entry name" value="TETRASPANIN"/>
    <property type="match status" value="1"/>
</dbReference>
<dbReference type="Gene3D" id="1.10.1450.10">
    <property type="entry name" value="Tetraspanin"/>
    <property type="match status" value="1"/>
</dbReference>
<dbReference type="AlphaFoldDB" id="A0A6H0QTJ3"/>
<feature type="transmembrane region" description="Helical" evidence="6">
    <location>
        <begin position="16"/>
        <end position="38"/>
    </location>
</feature>